<reference evidence="3" key="1">
    <citation type="submission" date="2017-08" db="EMBL/GenBank/DDBJ databases">
        <title>A dynamic microbial community with high functional redundancy inhabits the cold, oxic subseafloor aquifer.</title>
        <authorList>
            <person name="Tully B.J."/>
            <person name="Wheat C.G."/>
            <person name="Glazer B.T."/>
            <person name="Huber J.A."/>
        </authorList>
    </citation>
    <scope>NUCLEOTIDE SEQUENCE [LARGE SCALE GENOMIC DNA]</scope>
</reference>
<proteinExistence type="predicted"/>
<dbReference type="InterPro" id="IPR009875">
    <property type="entry name" value="PilZ_domain"/>
</dbReference>
<feature type="domain" description="PilZ" evidence="1">
    <location>
        <begin position="20"/>
        <end position="107"/>
    </location>
</feature>
<protein>
    <recommendedName>
        <fullName evidence="1">PilZ domain-containing protein</fullName>
    </recommendedName>
</protein>
<name>A0A2A5C7V8_9GAMM</name>
<organism evidence="2 3">
    <name type="scientific">SAR86 cluster bacterium</name>
    <dbReference type="NCBI Taxonomy" id="2030880"/>
    <lineage>
        <taxon>Bacteria</taxon>
        <taxon>Pseudomonadati</taxon>
        <taxon>Pseudomonadota</taxon>
        <taxon>Gammaproteobacteria</taxon>
        <taxon>SAR86 cluster</taxon>
    </lineage>
</organism>
<dbReference type="SUPFAM" id="SSF141371">
    <property type="entry name" value="PilZ domain-like"/>
    <property type="match status" value="1"/>
</dbReference>
<evidence type="ECO:0000259" key="1">
    <source>
        <dbReference type="Pfam" id="PF07238"/>
    </source>
</evidence>
<dbReference type="EMBL" id="NVWI01000011">
    <property type="protein sequence ID" value="PCJ39949.1"/>
    <property type="molecule type" value="Genomic_DNA"/>
</dbReference>
<dbReference type="Gene3D" id="2.40.10.220">
    <property type="entry name" value="predicted glycosyltransferase like domains"/>
    <property type="match status" value="1"/>
</dbReference>
<dbReference type="GO" id="GO:0035438">
    <property type="term" value="F:cyclic-di-GMP binding"/>
    <property type="evidence" value="ECO:0007669"/>
    <property type="project" value="InterPro"/>
</dbReference>
<dbReference type="AlphaFoldDB" id="A0A2A5C7V8"/>
<sequence>MIKMRDLLRGTYRTMARFYDQREFERAKVNTAITLYYGRPQKICEALCINISKTGMGIMTDQVIPMGTECKVKIHDGQTNKSEFQALVEIVRIFDLEEGQFFQGVKILVKY</sequence>
<gene>
    <name evidence="2" type="ORF">COA71_12285</name>
</gene>
<comment type="caution">
    <text evidence="2">The sequence shown here is derived from an EMBL/GenBank/DDBJ whole genome shotgun (WGS) entry which is preliminary data.</text>
</comment>
<dbReference type="Proteomes" id="UP000228987">
    <property type="component" value="Unassembled WGS sequence"/>
</dbReference>
<evidence type="ECO:0000313" key="3">
    <source>
        <dbReference type="Proteomes" id="UP000228987"/>
    </source>
</evidence>
<evidence type="ECO:0000313" key="2">
    <source>
        <dbReference type="EMBL" id="PCJ39949.1"/>
    </source>
</evidence>
<dbReference type="Pfam" id="PF07238">
    <property type="entry name" value="PilZ"/>
    <property type="match status" value="1"/>
</dbReference>
<accession>A0A2A5C7V8</accession>